<dbReference type="InterPro" id="IPR006052">
    <property type="entry name" value="TNF_dom"/>
</dbReference>
<gene>
    <name evidence="6" type="ORF">CUNI_LOCUS2350</name>
</gene>
<dbReference type="InterPro" id="IPR008983">
    <property type="entry name" value="Tumour_necrosis_fac-like_dom"/>
</dbReference>
<evidence type="ECO:0000256" key="3">
    <source>
        <dbReference type="ARBA" id="ARBA00022514"/>
    </source>
</evidence>
<proteinExistence type="inferred from homology"/>
<dbReference type="AlphaFoldDB" id="A0A8S3YMP5"/>
<dbReference type="PANTHER" id="PTHR11471">
    <property type="entry name" value="TUMOR NECROSIS FACTOR FAMILY MEMBER"/>
    <property type="match status" value="1"/>
</dbReference>
<comment type="caution">
    <text evidence="6">The sequence shown here is derived from an EMBL/GenBank/DDBJ whole genome shotgun (WGS) entry which is preliminary data.</text>
</comment>
<dbReference type="Pfam" id="PF00229">
    <property type="entry name" value="TNF"/>
    <property type="match status" value="1"/>
</dbReference>
<dbReference type="EMBL" id="CAJHNH020000302">
    <property type="protein sequence ID" value="CAG5116792.1"/>
    <property type="molecule type" value="Genomic_DNA"/>
</dbReference>
<dbReference type="GO" id="GO:0016020">
    <property type="term" value="C:membrane"/>
    <property type="evidence" value="ECO:0007669"/>
    <property type="project" value="UniProtKB-SubCell"/>
</dbReference>
<keyword evidence="3" id="KW-0202">Cytokine</keyword>
<sequence length="194" mass="21694">MPTFLHETPTPTQIPNVLKRRKRNTTRHATTNFIHLIGKGSSDSTTQVGDTIIFKWQKREHRRAEGFTLLPNAQDTSSIKILNSGVYLVYSQVAVHGRSNNNVQFYCSHNMQLKKGQNGPTSNILSSLLTQDNRGLEYLNMSVNGLKPLDTQLHMGVFFLLPEDELSVRIPPSCASTNYSTVAENSYFGVVKIG</sequence>
<protein>
    <recommendedName>
        <fullName evidence="5">THD domain-containing protein</fullName>
    </recommendedName>
</protein>
<dbReference type="GO" id="GO:0005615">
    <property type="term" value="C:extracellular space"/>
    <property type="evidence" value="ECO:0007669"/>
    <property type="project" value="UniProtKB-KW"/>
</dbReference>
<dbReference type="OrthoDB" id="6161214at2759"/>
<dbReference type="Gene3D" id="2.60.120.40">
    <property type="match status" value="1"/>
</dbReference>
<organism evidence="6 7">
    <name type="scientific">Candidula unifasciata</name>
    <dbReference type="NCBI Taxonomy" id="100452"/>
    <lineage>
        <taxon>Eukaryota</taxon>
        <taxon>Metazoa</taxon>
        <taxon>Spiralia</taxon>
        <taxon>Lophotrochozoa</taxon>
        <taxon>Mollusca</taxon>
        <taxon>Gastropoda</taxon>
        <taxon>Heterobranchia</taxon>
        <taxon>Euthyneura</taxon>
        <taxon>Panpulmonata</taxon>
        <taxon>Eupulmonata</taxon>
        <taxon>Stylommatophora</taxon>
        <taxon>Helicina</taxon>
        <taxon>Helicoidea</taxon>
        <taxon>Geomitridae</taxon>
        <taxon>Candidula</taxon>
    </lineage>
</organism>
<evidence type="ECO:0000256" key="1">
    <source>
        <dbReference type="ARBA" id="ARBA00004370"/>
    </source>
</evidence>
<keyword evidence="4" id="KW-0472">Membrane</keyword>
<dbReference type="GO" id="GO:0005125">
    <property type="term" value="F:cytokine activity"/>
    <property type="evidence" value="ECO:0007669"/>
    <property type="project" value="UniProtKB-KW"/>
</dbReference>
<comment type="similarity">
    <text evidence="2">Belongs to the tumor necrosis factor family.</text>
</comment>
<dbReference type="PANTHER" id="PTHR11471:SF13">
    <property type="entry name" value="TNF FAMILY PROFILE DOMAIN-CONTAINING PROTEIN"/>
    <property type="match status" value="1"/>
</dbReference>
<dbReference type="GO" id="GO:0006955">
    <property type="term" value="P:immune response"/>
    <property type="evidence" value="ECO:0007669"/>
    <property type="project" value="InterPro"/>
</dbReference>
<evidence type="ECO:0000313" key="6">
    <source>
        <dbReference type="EMBL" id="CAG5116792.1"/>
    </source>
</evidence>
<dbReference type="SUPFAM" id="SSF49842">
    <property type="entry name" value="TNF-like"/>
    <property type="match status" value="1"/>
</dbReference>
<dbReference type="Proteomes" id="UP000678393">
    <property type="component" value="Unassembled WGS sequence"/>
</dbReference>
<name>A0A8S3YMP5_9EUPU</name>
<keyword evidence="7" id="KW-1185">Reference proteome</keyword>
<evidence type="ECO:0000259" key="5">
    <source>
        <dbReference type="PROSITE" id="PS50049"/>
    </source>
</evidence>
<comment type="subcellular location">
    <subcellularLocation>
        <location evidence="1">Membrane</location>
    </subcellularLocation>
</comment>
<reference evidence="6" key="1">
    <citation type="submission" date="2021-04" db="EMBL/GenBank/DDBJ databases">
        <authorList>
            <consortium name="Molecular Ecology Group"/>
        </authorList>
    </citation>
    <scope>NUCLEOTIDE SEQUENCE</scope>
</reference>
<evidence type="ECO:0000256" key="2">
    <source>
        <dbReference type="ARBA" id="ARBA00008670"/>
    </source>
</evidence>
<evidence type="ECO:0000256" key="4">
    <source>
        <dbReference type="ARBA" id="ARBA00023136"/>
    </source>
</evidence>
<feature type="domain" description="THD" evidence="5">
    <location>
        <begin position="32"/>
        <end position="193"/>
    </location>
</feature>
<evidence type="ECO:0000313" key="7">
    <source>
        <dbReference type="Proteomes" id="UP000678393"/>
    </source>
</evidence>
<dbReference type="PROSITE" id="PS50049">
    <property type="entry name" value="THD_2"/>
    <property type="match status" value="1"/>
</dbReference>
<dbReference type="GO" id="GO:0005164">
    <property type="term" value="F:tumor necrosis factor receptor binding"/>
    <property type="evidence" value="ECO:0007669"/>
    <property type="project" value="InterPro"/>
</dbReference>
<accession>A0A8S3YMP5</accession>